<comment type="pathway">
    <text evidence="2 11">Cofactor biosynthesis; NAD(+) biosynthesis; deamido-NAD(+) from nicotinate D-ribonucleotide: step 1/1.</text>
</comment>
<comment type="caution">
    <text evidence="13">The sequence shown here is derived from an EMBL/GenBank/DDBJ whole genome shotgun (WGS) entry which is preliminary data.</text>
</comment>
<evidence type="ECO:0000256" key="4">
    <source>
        <dbReference type="ARBA" id="ARBA00022642"/>
    </source>
</evidence>
<dbReference type="GO" id="GO:0005524">
    <property type="term" value="F:ATP binding"/>
    <property type="evidence" value="ECO:0007669"/>
    <property type="project" value="UniProtKB-KW"/>
</dbReference>
<evidence type="ECO:0000256" key="8">
    <source>
        <dbReference type="ARBA" id="ARBA00022840"/>
    </source>
</evidence>
<keyword evidence="9 11" id="KW-0520">NAD</keyword>
<feature type="domain" description="Cytidyltransferase-like" evidence="12">
    <location>
        <begin position="7"/>
        <end position="187"/>
    </location>
</feature>
<evidence type="ECO:0000256" key="9">
    <source>
        <dbReference type="ARBA" id="ARBA00023027"/>
    </source>
</evidence>
<dbReference type="CDD" id="cd02165">
    <property type="entry name" value="NMNAT"/>
    <property type="match status" value="1"/>
</dbReference>
<evidence type="ECO:0000256" key="7">
    <source>
        <dbReference type="ARBA" id="ARBA00022741"/>
    </source>
</evidence>
<evidence type="ECO:0000256" key="1">
    <source>
        <dbReference type="ARBA" id="ARBA00002324"/>
    </source>
</evidence>
<keyword evidence="4 11" id="KW-0662">Pyridine nucleotide biosynthesis</keyword>
<dbReference type="UniPathway" id="UPA00253">
    <property type="reaction ID" value="UER00332"/>
</dbReference>
<evidence type="ECO:0000256" key="3">
    <source>
        <dbReference type="ARBA" id="ARBA00009014"/>
    </source>
</evidence>
<dbReference type="Gene3D" id="3.40.50.620">
    <property type="entry name" value="HUPs"/>
    <property type="match status" value="1"/>
</dbReference>
<dbReference type="NCBIfam" id="TIGR00482">
    <property type="entry name" value="nicotinate (nicotinamide) nucleotide adenylyltransferase"/>
    <property type="match status" value="1"/>
</dbReference>
<dbReference type="PANTHER" id="PTHR39321:SF3">
    <property type="entry name" value="PHOSPHOPANTETHEINE ADENYLYLTRANSFERASE"/>
    <property type="match status" value="1"/>
</dbReference>
<evidence type="ECO:0000256" key="5">
    <source>
        <dbReference type="ARBA" id="ARBA00022679"/>
    </source>
</evidence>
<dbReference type="RefSeq" id="WP_039179756.1">
    <property type="nucleotide sequence ID" value="NZ_BMXN01000009.1"/>
</dbReference>
<accession>A0A8H9I5G0</accession>
<comment type="catalytic activity">
    <reaction evidence="10 11">
        <text>nicotinate beta-D-ribonucleotide + ATP + H(+) = deamido-NAD(+) + diphosphate</text>
        <dbReference type="Rhea" id="RHEA:22860"/>
        <dbReference type="ChEBI" id="CHEBI:15378"/>
        <dbReference type="ChEBI" id="CHEBI:30616"/>
        <dbReference type="ChEBI" id="CHEBI:33019"/>
        <dbReference type="ChEBI" id="CHEBI:57502"/>
        <dbReference type="ChEBI" id="CHEBI:58437"/>
        <dbReference type="EC" id="2.7.7.18"/>
    </reaction>
</comment>
<proteinExistence type="inferred from homology"/>
<dbReference type="EC" id="2.7.7.18" evidence="11"/>
<dbReference type="Proteomes" id="UP000623776">
    <property type="component" value="Unassembled WGS sequence"/>
</dbReference>
<dbReference type="NCBIfam" id="NF000839">
    <property type="entry name" value="PRK00071.1-1"/>
    <property type="match status" value="1"/>
</dbReference>
<dbReference type="InterPro" id="IPR004821">
    <property type="entry name" value="Cyt_trans-like"/>
</dbReference>
<dbReference type="GO" id="GO:0004515">
    <property type="term" value="F:nicotinate-nucleotide adenylyltransferase activity"/>
    <property type="evidence" value="ECO:0007669"/>
    <property type="project" value="UniProtKB-UniRule"/>
</dbReference>
<dbReference type="SUPFAM" id="SSF52374">
    <property type="entry name" value="Nucleotidylyl transferase"/>
    <property type="match status" value="1"/>
</dbReference>
<evidence type="ECO:0000259" key="12">
    <source>
        <dbReference type="Pfam" id="PF01467"/>
    </source>
</evidence>
<dbReference type="InterPro" id="IPR014729">
    <property type="entry name" value="Rossmann-like_a/b/a_fold"/>
</dbReference>
<dbReference type="GO" id="GO:0009435">
    <property type="term" value="P:NAD+ biosynthetic process"/>
    <property type="evidence" value="ECO:0007669"/>
    <property type="project" value="UniProtKB-UniRule"/>
</dbReference>
<reference evidence="14" key="1">
    <citation type="journal article" date="2019" name="Int. J. Syst. Evol. Microbiol.">
        <title>The Global Catalogue of Microorganisms (GCM) 10K type strain sequencing project: providing services to taxonomists for standard genome sequencing and annotation.</title>
        <authorList>
            <consortium name="The Broad Institute Genomics Platform"/>
            <consortium name="The Broad Institute Genome Sequencing Center for Infectious Disease"/>
            <person name="Wu L."/>
            <person name="Ma J."/>
        </authorList>
    </citation>
    <scope>NUCLEOTIDE SEQUENCE [LARGE SCALE GENOMIC DNA]</scope>
    <source>
        <strain evidence="14">KCTC 22154</strain>
    </source>
</reference>
<comment type="similarity">
    <text evidence="3 11">Belongs to the NadD family.</text>
</comment>
<evidence type="ECO:0000256" key="11">
    <source>
        <dbReference type="HAMAP-Rule" id="MF_00244"/>
    </source>
</evidence>
<keyword evidence="6 11" id="KW-0548">Nucleotidyltransferase</keyword>
<evidence type="ECO:0000313" key="13">
    <source>
        <dbReference type="EMBL" id="GGW27341.1"/>
    </source>
</evidence>
<keyword evidence="14" id="KW-1185">Reference proteome</keyword>
<evidence type="ECO:0000256" key="2">
    <source>
        <dbReference type="ARBA" id="ARBA00005019"/>
    </source>
</evidence>
<dbReference type="InterPro" id="IPR005248">
    <property type="entry name" value="NadD/NMNAT"/>
</dbReference>
<dbReference type="PANTHER" id="PTHR39321">
    <property type="entry name" value="NICOTINATE-NUCLEOTIDE ADENYLYLTRANSFERASE-RELATED"/>
    <property type="match status" value="1"/>
</dbReference>
<dbReference type="AlphaFoldDB" id="A0A8H9I5G0"/>
<gene>
    <name evidence="11 13" type="primary">nadD</name>
    <name evidence="13" type="ORF">GCM10007157_19570</name>
</gene>
<dbReference type="EMBL" id="BMXN01000009">
    <property type="protein sequence ID" value="GGW27341.1"/>
    <property type="molecule type" value="Genomic_DNA"/>
</dbReference>
<dbReference type="NCBIfam" id="TIGR00125">
    <property type="entry name" value="cyt_tran_rel"/>
    <property type="match status" value="1"/>
</dbReference>
<dbReference type="HAMAP" id="MF_00244">
    <property type="entry name" value="NaMN_adenylyltr"/>
    <property type="match status" value="1"/>
</dbReference>
<sequence>MSQRIGMFGGTFDPVHNGHLRSALEVRDALGLEVLHMVPAPQPPLRGVPQVSPQQRLALLEAGIADTPGLLADGRELRRAGPSYSVDTLTELRDLYGPSARLVMVIGMDAFLRLHQWDRAERLWALGHVVVIARPGYSNDWPAPLKELVGNREVYSVETMMQQAQGHLLVLELPSLMAISATYIRQRLQAGESVRYLLPHAVETAILQQGWYQSSE</sequence>
<protein>
    <recommendedName>
        <fullName evidence="11">Probable nicotinate-nucleotide adenylyltransferase</fullName>
        <ecNumber evidence="11">2.7.7.18</ecNumber>
    </recommendedName>
    <alternativeName>
        <fullName evidence="11">Deamido-NAD(+) diphosphorylase</fullName>
    </alternativeName>
    <alternativeName>
        <fullName evidence="11">Deamido-NAD(+) pyrophosphorylase</fullName>
    </alternativeName>
    <alternativeName>
        <fullName evidence="11">Nicotinate mononucleotide adenylyltransferase</fullName>
        <shortName evidence="11">NaMN adenylyltransferase</shortName>
    </alternativeName>
</protein>
<keyword evidence="8 11" id="KW-0067">ATP-binding</keyword>
<evidence type="ECO:0000256" key="10">
    <source>
        <dbReference type="ARBA" id="ARBA00048721"/>
    </source>
</evidence>
<dbReference type="Pfam" id="PF01467">
    <property type="entry name" value="CTP_transf_like"/>
    <property type="match status" value="1"/>
</dbReference>
<name>A0A8H9I5G0_9GAMM</name>
<keyword evidence="7 11" id="KW-0547">Nucleotide-binding</keyword>
<comment type="function">
    <text evidence="1 11">Catalyzes the reversible adenylation of nicotinate mononucleotide (NaMN) to nicotinic acid adenine dinucleotide (NaAD).</text>
</comment>
<organism evidence="13 14">
    <name type="scientific">Vreelandella hamiltonii</name>
    <dbReference type="NCBI Taxonomy" id="502829"/>
    <lineage>
        <taxon>Bacteria</taxon>
        <taxon>Pseudomonadati</taxon>
        <taxon>Pseudomonadota</taxon>
        <taxon>Gammaproteobacteria</taxon>
        <taxon>Oceanospirillales</taxon>
        <taxon>Halomonadaceae</taxon>
        <taxon>Vreelandella</taxon>
    </lineage>
</organism>
<keyword evidence="5 11" id="KW-0808">Transferase</keyword>
<evidence type="ECO:0000256" key="6">
    <source>
        <dbReference type="ARBA" id="ARBA00022695"/>
    </source>
</evidence>
<evidence type="ECO:0000313" key="14">
    <source>
        <dbReference type="Proteomes" id="UP000623776"/>
    </source>
</evidence>